<accession>V9HPE7</accession>
<dbReference type="PANTHER" id="PTHR46656:SF3">
    <property type="entry name" value="PUTATIVE-RELATED"/>
    <property type="match status" value="1"/>
</dbReference>
<dbReference type="Gene3D" id="3.40.50.2000">
    <property type="entry name" value="Glycogen Phosphorylase B"/>
    <property type="match status" value="1"/>
</dbReference>
<dbReference type="EMBL" id="AFZG01000022">
    <property type="protein sequence ID" value="EHL19334.1"/>
    <property type="molecule type" value="Genomic_DNA"/>
</dbReference>
<dbReference type="STRING" id="796937.HMPREF9630_00685"/>
<comment type="caution">
    <text evidence="3">The sequence shown here is derived from an EMBL/GenBank/DDBJ whole genome shotgun (WGS) entry which is preliminary data.</text>
</comment>
<feature type="domain" description="Glycosyl transferase family 1" evidence="1">
    <location>
        <begin position="197"/>
        <end position="381"/>
    </location>
</feature>
<name>G9XCE1_9FIRM</name>
<dbReference type="RefSeq" id="WP_009527310.1">
    <property type="nucleotide sequence ID" value="NZ_JH414609.1"/>
</dbReference>
<dbReference type="PATRIC" id="fig|796939.3.peg.1667"/>
<protein>
    <recommendedName>
        <fullName evidence="1">Glycosyl transferase family 1 domain-containing protein</fullName>
    </recommendedName>
</protein>
<dbReference type="EMBL" id="AFZF02000006">
    <property type="protein sequence ID" value="EHL15316.1"/>
    <property type="molecule type" value="Genomic_DNA"/>
</dbReference>
<dbReference type="Proteomes" id="UP000017818">
    <property type="component" value="Unassembled WGS sequence"/>
</dbReference>
<reference evidence="2 5" key="2">
    <citation type="submission" date="2012-05" db="EMBL/GenBank/DDBJ databases">
        <title>The Genome Sequence of Eubacteriaceae bacterium CM2.</title>
        <authorList>
            <consortium name="The Broad Institute Genome Sequencing Platform"/>
            <person name="Earl A."/>
            <person name="Ward D."/>
            <person name="Feldgarden M."/>
            <person name="Gevers D."/>
            <person name="Sizova M."/>
            <person name="Hazen A."/>
            <person name="Epstein S."/>
            <person name="Walker B."/>
            <person name="Young S.K."/>
            <person name="Zeng Q."/>
            <person name="Gargeya S."/>
            <person name="Fitzgerald M."/>
            <person name="Haas B."/>
            <person name="Abouelleil A."/>
            <person name="Alvarado L."/>
            <person name="Arachchi H.M."/>
            <person name="Berlin A."/>
            <person name="Chapman S.B."/>
            <person name="Goldberg J."/>
            <person name="Griggs A."/>
            <person name="Gujja S."/>
            <person name="Hansen M."/>
            <person name="Howarth C."/>
            <person name="Imamovic A."/>
            <person name="Larimer J."/>
            <person name="McCowen C."/>
            <person name="Montmayeur A."/>
            <person name="Murphy C."/>
            <person name="Neiman D."/>
            <person name="Pearson M."/>
            <person name="Priest M."/>
            <person name="Roberts A."/>
            <person name="Saif S."/>
            <person name="Shea T."/>
            <person name="Sisk P."/>
            <person name="Sykes S."/>
            <person name="Wortman J."/>
            <person name="Nusbaum C."/>
            <person name="Birren B."/>
        </authorList>
    </citation>
    <scope>NUCLEOTIDE SEQUENCE [LARGE SCALE GENOMIC DNA]</scope>
    <source>
        <strain evidence="2 5">CM2</strain>
    </source>
</reference>
<accession>G9XCE1</accession>
<dbReference type="PANTHER" id="PTHR46656">
    <property type="entry name" value="PUTATIVE-RELATED"/>
    <property type="match status" value="1"/>
</dbReference>
<evidence type="ECO:0000259" key="1">
    <source>
        <dbReference type="Pfam" id="PF00534"/>
    </source>
</evidence>
<dbReference type="GO" id="GO:0016757">
    <property type="term" value="F:glycosyltransferase activity"/>
    <property type="evidence" value="ECO:0007669"/>
    <property type="project" value="InterPro"/>
</dbReference>
<dbReference type="InterPro" id="IPR001296">
    <property type="entry name" value="Glyco_trans_1"/>
</dbReference>
<dbReference type="SUPFAM" id="SSF53756">
    <property type="entry name" value="UDP-Glycosyltransferase/glycogen phosphorylase"/>
    <property type="match status" value="1"/>
</dbReference>
<proteinExistence type="predicted"/>
<dbReference type="Pfam" id="PF00534">
    <property type="entry name" value="Glycos_transf_1"/>
    <property type="match status" value="1"/>
</dbReference>
<evidence type="ECO:0000313" key="2">
    <source>
        <dbReference type="EMBL" id="EHL15316.1"/>
    </source>
</evidence>
<dbReference type="AlphaFoldDB" id="G9XCE1"/>
<organism evidence="3 4">
    <name type="scientific">Peptoanaerobacter stomatis</name>
    <dbReference type="NCBI Taxonomy" id="796937"/>
    <lineage>
        <taxon>Bacteria</taxon>
        <taxon>Bacillati</taxon>
        <taxon>Bacillota</taxon>
        <taxon>Clostridia</taxon>
        <taxon>Peptostreptococcales</taxon>
        <taxon>Filifactoraceae</taxon>
        <taxon>Peptoanaerobacter</taxon>
    </lineage>
</organism>
<sequence length="408" mass="47927">MMIFLKEVLKKVIREKYRIVIKNIYFNICNFFIIYNRYSIGKYPYGINLVGYAKAEMGLGEGCRLIADAIQESGIDFVIVDYEKEHNARIADFKLSKKIGEPKYSINLIQLNADKIMRFRAYSGKKFWEYRYNIAHFAWELPEFPVDWKKSCDYFDEIWTPSNFCTDSIKKITNKPVYTMPFAIHPFIDIHRDREYFGLPENKFLFLTMFDINSVIERKNPISTIKAFKQTFLGNNSVGLVIKVNDFKKKRGIESIISEVENVDNIYILDMVLSKNDVNSLINLCDVFVSLHRSEGFGLVMAEAMYFEKPVIATNWSSNVDFMDDKSACLVGYDLIKIDKDYGVYKKGNTWAQPKEEEAAEYMKKLYFDKDFYKKISKEAKYKIVNEYNLKKSSEFIIRRLSNFKQSI</sequence>
<evidence type="ECO:0000313" key="5">
    <source>
        <dbReference type="Proteomes" id="UP000017818"/>
    </source>
</evidence>
<reference evidence="3 4" key="1">
    <citation type="submission" date="2011-08" db="EMBL/GenBank/DDBJ databases">
        <title>The Genome Sequence of Eubacteriaceae bacterium CM5.</title>
        <authorList>
            <consortium name="The Broad Institute Genome Sequencing Platform"/>
            <person name="Earl A."/>
            <person name="Ward D."/>
            <person name="Feldgarden M."/>
            <person name="Gevers D."/>
            <person name="Sizova M."/>
            <person name="Hazen A."/>
            <person name="Epstein S."/>
            <person name="Young S.K."/>
            <person name="Zeng Q."/>
            <person name="Gargeya S."/>
            <person name="Fitzgerald M."/>
            <person name="Haas B."/>
            <person name="Abouelleil A."/>
            <person name="Alvarado L."/>
            <person name="Arachchi H.M."/>
            <person name="Berlin A."/>
            <person name="Brown A."/>
            <person name="Chapman S.B."/>
            <person name="Chen Z."/>
            <person name="Dunbar C."/>
            <person name="Freedman E."/>
            <person name="Gearin G."/>
            <person name="Gellesch M."/>
            <person name="Goldberg J."/>
            <person name="Griggs A."/>
            <person name="Gujja S."/>
            <person name="Heiman D."/>
            <person name="Howarth C."/>
            <person name="Larson L."/>
            <person name="Lui A."/>
            <person name="MacDonald P.J.P."/>
            <person name="Montmayeur A."/>
            <person name="Murphy C."/>
            <person name="Neiman D."/>
            <person name="Pearson M."/>
            <person name="Priest M."/>
            <person name="Roberts A."/>
            <person name="Saif S."/>
            <person name="Shea T."/>
            <person name="Shenoy N."/>
            <person name="Sisk P."/>
            <person name="Stolte C."/>
            <person name="Sykes S."/>
            <person name="Wortman J."/>
            <person name="Nusbaum C."/>
            <person name="Birren B."/>
        </authorList>
    </citation>
    <scope>NUCLEOTIDE SEQUENCE [LARGE SCALE GENOMIC DNA]</scope>
    <source>
        <strain evidence="3 4">CM5</strain>
    </source>
</reference>
<evidence type="ECO:0000313" key="3">
    <source>
        <dbReference type="EMBL" id="EHL19334.1"/>
    </source>
</evidence>
<dbReference type="CDD" id="cd03801">
    <property type="entry name" value="GT4_PimA-like"/>
    <property type="match status" value="1"/>
</dbReference>
<dbReference type="HOGENOM" id="CLU_036861_1_0_9"/>
<dbReference type="Proteomes" id="UP000003379">
    <property type="component" value="Unassembled WGS sequence"/>
</dbReference>
<evidence type="ECO:0000313" key="4">
    <source>
        <dbReference type="Proteomes" id="UP000003379"/>
    </source>
</evidence>
<dbReference type="OrthoDB" id="2023634at2"/>
<gene>
    <name evidence="3" type="ORF">HMPREF9628_01518</name>
    <name evidence="2" type="ORF">HMPREF9630_00685</name>
</gene>